<accession>A0A0P1IT07</accession>
<dbReference type="Pfam" id="PF00625">
    <property type="entry name" value="Guanylate_kin"/>
    <property type="match status" value="1"/>
</dbReference>
<dbReference type="GO" id="GO:0033863">
    <property type="term" value="F:ribose 1,5-bisphosphate phosphokinase activity"/>
    <property type="evidence" value="ECO:0007669"/>
    <property type="project" value="UniProtKB-UniRule"/>
</dbReference>
<dbReference type="UniPathway" id="UPA00087">
    <property type="reaction ID" value="UER00175"/>
</dbReference>
<feature type="domain" description="Guanylate kinase-like" evidence="7">
    <location>
        <begin position="3"/>
        <end position="176"/>
    </location>
</feature>
<dbReference type="OrthoDB" id="341217at2"/>
<dbReference type="Proteomes" id="UP000051184">
    <property type="component" value="Unassembled WGS sequence"/>
</dbReference>
<comment type="catalytic activity">
    <reaction evidence="1 6">
        <text>alpha-D-ribose 1,5-bisphosphate + ATP = 5-phospho-alpha-D-ribose 1-diphosphate + ADP</text>
        <dbReference type="Rhea" id="RHEA:20109"/>
        <dbReference type="ChEBI" id="CHEBI:30616"/>
        <dbReference type="ChEBI" id="CHEBI:58017"/>
        <dbReference type="ChEBI" id="CHEBI:68688"/>
        <dbReference type="ChEBI" id="CHEBI:456216"/>
        <dbReference type="EC" id="2.7.4.23"/>
    </reaction>
</comment>
<feature type="binding site" evidence="6">
    <location>
        <begin position="10"/>
        <end position="17"/>
    </location>
    <ligand>
        <name>ATP</name>
        <dbReference type="ChEBI" id="CHEBI:30616"/>
    </ligand>
</feature>
<dbReference type="STRING" id="1715691.TA5113_01367"/>
<proteinExistence type="inferred from homology"/>
<dbReference type="NCBIfam" id="TIGR02322">
    <property type="entry name" value="phosphon_PhnN"/>
    <property type="match status" value="1"/>
</dbReference>
<reference evidence="9" key="1">
    <citation type="submission" date="2015-09" db="EMBL/GenBank/DDBJ databases">
        <authorList>
            <person name="Rodrigo-Torres Lidia"/>
            <person name="Arahal R.David."/>
        </authorList>
    </citation>
    <scope>NUCLEOTIDE SEQUENCE [LARGE SCALE GENOMIC DNA]</scope>
    <source>
        <strain evidence="9">CECT 5114</strain>
    </source>
</reference>
<dbReference type="PROSITE" id="PS50052">
    <property type="entry name" value="GUANYLATE_KINASE_2"/>
    <property type="match status" value="1"/>
</dbReference>
<dbReference type="RefSeq" id="WP_058315579.1">
    <property type="nucleotide sequence ID" value="NZ_CYTO01000009.1"/>
</dbReference>
<dbReference type="EMBL" id="CYUE01000020">
    <property type="protein sequence ID" value="CUK26722.1"/>
    <property type="molecule type" value="Genomic_DNA"/>
</dbReference>
<dbReference type="GO" id="GO:0006015">
    <property type="term" value="P:5-phosphoribose 1-diphosphate biosynthetic process"/>
    <property type="evidence" value="ECO:0007669"/>
    <property type="project" value="UniProtKB-UniRule"/>
</dbReference>
<dbReference type="InterPro" id="IPR008144">
    <property type="entry name" value="Guanylate_kin-like_dom"/>
</dbReference>
<comment type="function">
    <text evidence="6">Catalyzes the phosphorylation of ribose 1,5-bisphosphate to 5-phospho-D-ribosyl alpha-1-diphosphate (PRPP).</text>
</comment>
<keyword evidence="5 6" id="KW-0067">ATP-binding</keyword>
<protein>
    <recommendedName>
        <fullName evidence="6">Ribose 1,5-bisphosphate phosphokinase PhnN</fullName>
        <ecNumber evidence="6">2.7.4.23</ecNumber>
    </recommendedName>
    <alternativeName>
        <fullName evidence="6">Ribose 1,5-bisphosphokinase</fullName>
    </alternativeName>
</protein>
<evidence type="ECO:0000313" key="9">
    <source>
        <dbReference type="Proteomes" id="UP000051184"/>
    </source>
</evidence>
<comment type="similarity">
    <text evidence="6">Belongs to the ribose 1,5-bisphosphokinase family.</text>
</comment>
<keyword evidence="8" id="KW-0418">Kinase</keyword>
<dbReference type="GO" id="GO:0019634">
    <property type="term" value="P:organic phosphonate metabolic process"/>
    <property type="evidence" value="ECO:0007669"/>
    <property type="project" value="UniProtKB-UniRule"/>
</dbReference>
<dbReference type="SUPFAM" id="SSF52540">
    <property type="entry name" value="P-loop containing nucleoside triphosphate hydrolases"/>
    <property type="match status" value="1"/>
</dbReference>
<evidence type="ECO:0000256" key="5">
    <source>
        <dbReference type="ARBA" id="ARBA00022840"/>
    </source>
</evidence>
<dbReference type="AlphaFoldDB" id="A0A0P1IT07"/>
<gene>
    <name evidence="6 8" type="primary">phnN</name>
    <name evidence="8" type="ORF">TA5114_02538</name>
</gene>
<dbReference type="InterPro" id="IPR008145">
    <property type="entry name" value="GK/Ca_channel_bsu"/>
</dbReference>
<dbReference type="PANTHER" id="PTHR23117">
    <property type="entry name" value="GUANYLATE KINASE-RELATED"/>
    <property type="match status" value="1"/>
</dbReference>
<evidence type="ECO:0000259" key="7">
    <source>
        <dbReference type="PROSITE" id="PS50052"/>
    </source>
</evidence>
<keyword evidence="9" id="KW-1185">Reference proteome</keyword>
<comment type="pathway">
    <text evidence="2 6">Metabolic intermediate biosynthesis; 5-phospho-alpha-D-ribose 1-diphosphate biosynthesis; 5-phospho-alpha-D-ribose 1-diphosphate from D-ribose 5-phosphate (route II): step 3/3.</text>
</comment>
<name>A0A0P1IT07_9RHOB</name>
<sequence length="182" mass="19720">MSGRLIGIVGPSGVGKDSVMHGLVEAVPALKLVKRTITRAPGLGGEDYEAVLEEEFDMRAGAGEFCLYWEAHGLYYGVPDTVRTRIARGEQLLVNLSRAVLPRAQEVFPELLTLNITATPETLATRLAGRGRESEAEIVKRLERASRPLPEGAKVTDLSNDGSLEETVANAIEILFPQKVPL</sequence>
<evidence type="ECO:0000256" key="2">
    <source>
        <dbReference type="ARBA" id="ARBA00005069"/>
    </source>
</evidence>
<dbReference type="Gene3D" id="3.40.50.300">
    <property type="entry name" value="P-loop containing nucleotide triphosphate hydrolases"/>
    <property type="match status" value="1"/>
</dbReference>
<dbReference type="HAMAP" id="MF_00836">
    <property type="entry name" value="PhnN"/>
    <property type="match status" value="1"/>
</dbReference>
<dbReference type="InterPro" id="IPR027417">
    <property type="entry name" value="P-loop_NTPase"/>
</dbReference>
<keyword evidence="3 6" id="KW-0808">Transferase</keyword>
<evidence type="ECO:0000256" key="4">
    <source>
        <dbReference type="ARBA" id="ARBA00022741"/>
    </source>
</evidence>
<dbReference type="PANTHER" id="PTHR23117:SF8">
    <property type="entry name" value="RIBOSE 1,5-BISPHOSPHATE PHOSPHOKINASE PHNN"/>
    <property type="match status" value="1"/>
</dbReference>
<evidence type="ECO:0000256" key="3">
    <source>
        <dbReference type="ARBA" id="ARBA00022679"/>
    </source>
</evidence>
<keyword evidence="4 6" id="KW-0547">Nucleotide-binding</keyword>
<dbReference type="GO" id="GO:0005829">
    <property type="term" value="C:cytosol"/>
    <property type="evidence" value="ECO:0007669"/>
    <property type="project" value="TreeGrafter"/>
</dbReference>
<evidence type="ECO:0000256" key="1">
    <source>
        <dbReference type="ARBA" id="ARBA00000373"/>
    </source>
</evidence>
<dbReference type="InterPro" id="IPR012699">
    <property type="entry name" value="PhnN"/>
</dbReference>
<evidence type="ECO:0000256" key="6">
    <source>
        <dbReference type="HAMAP-Rule" id="MF_00836"/>
    </source>
</evidence>
<organism evidence="8 9">
    <name type="scientific">Cognatishimia activa</name>
    <dbReference type="NCBI Taxonomy" id="1715691"/>
    <lineage>
        <taxon>Bacteria</taxon>
        <taxon>Pseudomonadati</taxon>
        <taxon>Pseudomonadota</taxon>
        <taxon>Alphaproteobacteria</taxon>
        <taxon>Rhodobacterales</taxon>
        <taxon>Paracoccaceae</taxon>
        <taxon>Cognatishimia</taxon>
    </lineage>
</organism>
<dbReference type="SMART" id="SM00072">
    <property type="entry name" value="GuKc"/>
    <property type="match status" value="1"/>
</dbReference>
<dbReference type="GO" id="GO:0005524">
    <property type="term" value="F:ATP binding"/>
    <property type="evidence" value="ECO:0007669"/>
    <property type="project" value="UniProtKB-KW"/>
</dbReference>
<dbReference type="EC" id="2.7.4.23" evidence="6"/>
<evidence type="ECO:0000313" key="8">
    <source>
        <dbReference type="EMBL" id="CUK26722.1"/>
    </source>
</evidence>